<dbReference type="EMBL" id="UYRU01095716">
    <property type="protein sequence ID" value="VDN39504.1"/>
    <property type="molecule type" value="Genomic_DNA"/>
</dbReference>
<sequence length="62" mass="7579">MNRPAYDLHRLDAEQFTTLFRRQSHWPHLSLPLFRLLDQDKDNLINLRLKCLEPCQWHPARL</sequence>
<dbReference type="Proteomes" id="UP000281553">
    <property type="component" value="Unassembled WGS sequence"/>
</dbReference>
<organism evidence="1 2">
    <name type="scientific">Dibothriocephalus latus</name>
    <name type="common">Fish tapeworm</name>
    <name type="synonym">Diphyllobothrium latum</name>
    <dbReference type="NCBI Taxonomy" id="60516"/>
    <lineage>
        <taxon>Eukaryota</taxon>
        <taxon>Metazoa</taxon>
        <taxon>Spiralia</taxon>
        <taxon>Lophotrochozoa</taxon>
        <taxon>Platyhelminthes</taxon>
        <taxon>Cestoda</taxon>
        <taxon>Eucestoda</taxon>
        <taxon>Diphyllobothriidea</taxon>
        <taxon>Diphyllobothriidae</taxon>
        <taxon>Dibothriocephalus</taxon>
    </lineage>
</organism>
<evidence type="ECO:0000313" key="1">
    <source>
        <dbReference type="EMBL" id="VDN39504.1"/>
    </source>
</evidence>
<dbReference type="OrthoDB" id="17687at2759"/>
<proteinExistence type="predicted"/>
<protein>
    <submittedName>
        <fullName evidence="1">Uncharacterized protein</fullName>
    </submittedName>
</protein>
<dbReference type="AlphaFoldDB" id="A0A3P7NA77"/>
<gene>
    <name evidence="1" type="ORF">DILT_LOCUS17907</name>
</gene>
<keyword evidence="2" id="KW-1185">Reference proteome</keyword>
<evidence type="ECO:0000313" key="2">
    <source>
        <dbReference type="Proteomes" id="UP000281553"/>
    </source>
</evidence>
<accession>A0A3P7NA77</accession>
<name>A0A3P7NA77_DIBLA</name>
<reference evidence="1 2" key="1">
    <citation type="submission" date="2018-11" db="EMBL/GenBank/DDBJ databases">
        <authorList>
            <consortium name="Pathogen Informatics"/>
        </authorList>
    </citation>
    <scope>NUCLEOTIDE SEQUENCE [LARGE SCALE GENOMIC DNA]</scope>
</reference>